<comment type="caution">
    <text evidence="1">The sequence shown here is derived from an EMBL/GenBank/DDBJ whole genome shotgun (WGS) entry which is preliminary data.</text>
</comment>
<dbReference type="Proteomes" id="UP000886884">
    <property type="component" value="Unassembled WGS sequence"/>
</dbReference>
<dbReference type="EMBL" id="DVOT01000245">
    <property type="protein sequence ID" value="HIV28953.1"/>
    <property type="molecule type" value="Genomic_DNA"/>
</dbReference>
<dbReference type="Gene3D" id="2.120.10.30">
    <property type="entry name" value="TolB, C-terminal domain"/>
    <property type="match status" value="1"/>
</dbReference>
<protein>
    <submittedName>
        <fullName evidence="1">PD40 domain-containing protein</fullName>
    </submittedName>
</protein>
<organism evidence="1 2">
    <name type="scientific">Candidatus Ornithocaccomicrobium faecavium</name>
    <dbReference type="NCBI Taxonomy" id="2840890"/>
    <lineage>
        <taxon>Bacteria</taxon>
        <taxon>Bacillati</taxon>
        <taxon>Bacillota</taxon>
        <taxon>Clostridia</taxon>
        <taxon>Candidatus Ornithocaccomicrobium</taxon>
    </lineage>
</organism>
<gene>
    <name evidence="1" type="ORF">IAA64_13405</name>
</gene>
<sequence>MKIYSLKDHWCLLSYYTVCPEAPDGSGRVLLGAADQRAGRAYAAVLDADGNLLDKFGGVPLDRSFWHTGLWQSWSPDGRFVYYQSGEAYDRPAVTRRELATGKEVRMEGADMEGAPTGDAPVTSGLLGMLYAAGYGDTHFHPDRAPVPFGQRDKHGLFTYDFDARTARLALSVAQLREIVGDPQLDTWDREQQKKTGDGTTLMAYCLRWSPDGKRCLFHFGNHCVDKRRGEPKILYILTANADLSGVKLALNLCEGHTGVHWSYQPDGKRLIGYGYDPQDARRSYLMEVNDDGSEYHALSRLQGNGGHPSRHPFLPHLAFTDRFAGGIGRNCLIDLREDRVMWDFCEPENNGPVEPGRNPTHVDNHPVFSRDGKAVWMNRMRDGLAELVRIEMPKECLQA</sequence>
<reference evidence="1" key="1">
    <citation type="submission" date="2020-10" db="EMBL/GenBank/DDBJ databases">
        <authorList>
            <person name="Gilroy R."/>
        </authorList>
    </citation>
    <scope>NUCLEOTIDE SEQUENCE</scope>
    <source>
        <strain evidence="1">CHK183-6373</strain>
    </source>
</reference>
<accession>A0A9D1P9D4</accession>
<evidence type="ECO:0000313" key="1">
    <source>
        <dbReference type="EMBL" id="HIV28953.1"/>
    </source>
</evidence>
<dbReference type="Pfam" id="PF07676">
    <property type="entry name" value="PD40"/>
    <property type="match status" value="1"/>
</dbReference>
<dbReference type="InterPro" id="IPR011042">
    <property type="entry name" value="6-blade_b-propeller_TolB-like"/>
</dbReference>
<dbReference type="SUPFAM" id="SSF82171">
    <property type="entry name" value="DPP6 N-terminal domain-like"/>
    <property type="match status" value="1"/>
</dbReference>
<proteinExistence type="predicted"/>
<dbReference type="AlphaFoldDB" id="A0A9D1P9D4"/>
<reference evidence="1" key="2">
    <citation type="journal article" date="2021" name="PeerJ">
        <title>Extensive microbial diversity within the chicken gut microbiome revealed by metagenomics and culture.</title>
        <authorList>
            <person name="Gilroy R."/>
            <person name="Ravi A."/>
            <person name="Getino M."/>
            <person name="Pursley I."/>
            <person name="Horton D.L."/>
            <person name="Alikhan N.F."/>
            <person name="Baker D."/>
            <person name="Gharbi K."/>
            <person name="Hall N."/>
            <person name="Watson M."/>
            <person name="Adriaenssens E.M."/>
            <person name="Foster-Nyarko E."/>
            <person name="Jarju S."/>
            <person name="Secka A."/>
            <person name="Antonio M."/>
            <person name="Oren A."/>
            <person name="Chaudhuri R.R."/>
            <person name="La Ragione R."/>
            <person name="Hildebrand F."/>
            <person name="Pallen M.J."/>
        </authorList>
    </citation>
    <scope>NUCLEOTIDE SEQUENCE</scope>
    <source>
        <strain evidence="1">CHK183-6373</strain>
    </source>
</reference>
<dbReference type="InterPro" id="IPR011659">
    <property type="entry name" value="WD40"/>
</dbReference>
<name>A0A9D1P9D4_9FIRM</name>
<evidence type="ECO:0000313" key="2">
    <source>
        <dbReference type="Proteomes" id="UP000886884"/>
    </source>
</evidence>